<keyword evidence="3" id="KW-1185">Reference proteome</keyword>
<organism evidence="2 3">
    <name type="scientific">Nitratireductor mangrovi</name>
    <dbReference type="NCBI Taxonomy" id="2599600"/>
    <lineage>
        <taxon>Bacteria</taxon>
        <taxon>Pseudomonadati</taxon>
        <taxon>Pseudomonadota</taxon>
        <taxon>Alphaproteobacteria</taxon>
        <taxon>Hyphomicrobiales</taxon>
        <taxon>Phyllobacteriaceae</taxon>
        <taxon>Nitratireductor</taxon>
    </lineage>
</organism>
<reference evidence="2" key="1">
    <citation type="submission" date="2020-04" db="EMBL/GenBank/DDBJ databases">
        <title>Nitratireductor sp. nov. isolated from mangrove soil.</title>
        <authorList>
            <person name="Ye Y."/>
        </authorList>
    </citation>
    <scope>NUCLEOTIDE SEQUENCE</scope>
    <source>
        <strain evidence="2">SY7</strain>
    </source>
</reference>
<dbReference type="RefSeq" id="WP_146299286.1">
    <property type="nucleotide sequence ID" value="NZ_CP042301.2"/>
</dbReference>
<name>A0A5B8KYI4_9HYPH</name>
<feature type="transmembrane region" description="Helical" evidence="1">
    <location>
        <begin position="99"/>
        <end position="120"/>
    </location>
</feature>
<evidence type="ECO:0000313" key="3">
    <source>
        <dbReference type="Proteomes" id="UP000321389"/>
    </source>
</evidence>
<gene>
    <name evidence="2" type="ORF">FQ775_09725</name>
</gene>
<sequence>MRFLVPSLLFIATISFTLGAILPLIRVERLFVFADEPSLLGIVSGLWETGDVFLALIVGLFSLAFPALKLGLMHIAAYAGASARRAVPAWVGSLSKWSMLDVVLVALVVFAAKTSGLASALTKPGLLFFAASVVLTAAVSALLRRRGG</sequence>
<keyword evidence="1" id="KW-1133">Transmembrane helix</keyword>
<accession>A0A5B8KYI4</accession>
<evidence type="ECO:0000313" key="2">
    <source>
        <dbReference type="EMBL" id="QDZ00639.1"/>
    </source>
</evidence>
<dbReference type="KEGG" id="niy:FQ775_09725"/>
<feature type="transmembrane region" description="Helical" evidence="1">
    <location>
        <begin position="126"/>
        <end position="143"/>
    </location>
</feature>
<evidence type="ECO:0000256" key="1">
    <source>
        <dbReference type="SAM" id="Phobius"/>
    </source>
</evidence>
<dbReference type="AlphaFoldDB" id="A0A5B8KYI4"/>
<dbReference type="OrthoDB" id="5372500at2"/>
<dbReference type="EMBL" id="CP042301">
    <property type="protein sequence ID" value="QDZ00639.1"/>
    <property type="molecule type" value="Genomic_DNA"/>
</dbReference>
<feature type="transmembrane region" description="Helical" evidence="1">
    <location>
        <begin position="52"/>
        <end position="78"/>
    </location>
</feature>
<dbReference type="Proteomes" id="UP000321389">
    <property type="component" value="Chromosome"/>
</dbReference>
<keyword evidence="1" id="KW-0812">Transmembrane</keyword>
<keyword evidence="1" id="KW-0472">Membrane</keyword>
<dbReference type="Pfam" id="PF04403">
    <property type="entry name" value="PqiA"/>
    <property type="match status" value="1"/>
</dbReference>
<proteinExistence type="predicted"/>
<protein>
    <submittedName>
        <fullName evidence="2">Paraquat-inducible protein A</fullName>
    </submittedName>
</protein>
<dbReference type="InterPro" id="IPR007498">
    <property type="entry name" value="PqiA-like"/>
</dbReference>